<gene>
    <name evidence="2" type="ORF">K1X13_11115</name>
</gene>
<sequence>MATTEQSESSGSETQSESSDSAATGTTKKAPSKKAAAKKAPTKKAPTKKAAAKRPPSKKAAPSAERSERATERAADESSEAPEQSGGTERPRKKAKAMDIARSAARQLAELTGRVPECVIGIERTDDGWRVDLEVVESRRIPDSTDILATYQVDVDEDGDLTGYHRAQRYVRGKGSDREGGR</sequence>
<dbReference type="Proteomes" id="UP000754710">
    <property type="component" value="Unassembled WGS sequence"/>
</dbReference>
<evidence type="ECO:0000313" key="3">
    <source>
        <dbReference type="Proteomes" id="UP000754710"/>
    </source>
</evidence>
<feature type="compositionally biased region" description="Low complexity" evidence="1">
    <location>
        <begin position="1"/>
        <end position="29"/>
    </location>
</feature>
<accession>A0ABS7RLN1</accession>
<feature type="region of interest" description="Disordered" evidence="1">
    <location>
        <begin position="1"/>
        <end position="97"/>
    </location>
</feature>
<feature type="compositionally biased region" description="Basic residues" evidence="1">
    <location>
        <begin position="30"/>
        <end position="57"/>
    </location>
</feature>
<proteinExistence type="predicted"/>
<protein>
    <submittedName>
        <fullName evidence="2">Gas vesicle protein</fullName>
    </submittedName>
</protein>
<evidence type="ECO:0000256" key="1">
    <source>
        <dbReference type="SAM" id="MobiDB-lite"/>
    </source>
</evidence>
<name>A0ABS7RLN1_9ACTN</name>
<comment type="caution">
    <text evidence="2">The sequence shown here is derived from an EMBL/GenBank/DDBJ whole genome shotgun (WGS) entry which is preliminary data.</text>
</comment>
<organism evidence="2 3">
    <name type="scientific">Nocardioides jiangsuensis</name>
    <dbReference type="NCBI Taxonomy" id="2866161"/>
    <lineage>
        <taxon>Bacteria</taxon>
        <taxon>Bacillati</taxon>
        <taxon>Actinomycetota</taxon>
        <taxon>Actinomycetes</taxon>
        <taxon>Propionibacteriales</taxon>
        <taxon>Nocardioidaceae</taxon>
        <taxon>Nocardioides</taxon>
    </lineage>
</organism>
<feature type="compositionally biased region" description="Basic and acidic residues" evidence="1">
    <location>
        <begin position="65"/>
        <end position="76"/>
    </location>
</feature>
<dbReference type="Pfam" id="PF05800">
    <property type="entry name" value="GvpO"/>
    <property type="match status" value="1"/>
</dbReference>
<reference evidence="2 3" key="1">
    <citation type="submission" date="2021-08" db="EMBL/GenBank/DDBJ databases">
        <title>Nocardioides bacterium WL0053 sp. nov., isolated from the sediment.</title>
        <authorList>
            <person name="Wang L."/>
            <person name="Zhang D."/>
            <person name="Zhang A."/>
        </authorList>
    </citation>
    <scope>NUCLEOTIDE SEQUENCE [LARGE SCALE GENOMIC DNA]</scope>
    <source>
        <strain evidence="2 3">WL0053</strain>
    </source>
</reference>
<dbReference type="EMBL" id="JAIEZQ010000002">
    <property type="protein sequence ID" value="MBY9075369.1"/>
    <property type="molecule type" value="Genomic_DNA"/>
</dbReference>
<dbReference type="RefSeq" id="WP_221025130.1">
    <property type="nucleotide sequence ID" value="NZ_JAIEZQ010000002.1"/>
</dbReference>
<evidence type="ECO:0000313" key="2">
    <source>
        <dbReference type="EMBL" id="MBY9075369.1"/>
    </source>
</evidence>
<keyword evidence="3" id="KW-1185">Reference proteome</keyword>
<dbReference type="InterPro" id="IPR008634">
    <property type="entry name" value="Gas-vesicle_GvpO"/>
</dbReference>